<evidence type="ECO:0000313" key="3">
    <source>
        <dbReference type="Proteomes" id="UP000070163"/>
    </source>
</evidence>
<organism evidence="2 3">
    <name type="scientific">candidate division MSBL1 archaeon SCGC-AAA259A05</name>
    <dbReference type="NCBI Taxonomy" id="1698259"/>
    <lineage>
        <taxon>Archaea</taxon>
        <taxon>Methanobacteriati</taxon>
        <taxon>Methanobacteriota</taxon>
        <taxon>candidate division MSBL1</taxon>
    </lineage>
</organism>
<name>A0A133U9J7_9EURY</name>
<protein>
    <submittedName>
        <fullName evidence="2">Uncharacterized protein</fullName>
    </submittedName>
</protein>
<sequence>MFHSNQAKKIGGGSVREVSPHHPSGAVDAQGGVLRIPPPLQRKPQERIAEVFKWQSEMERVRSDLSRAIYIYIRPRQGRRGAGIGLDLERKTETIWNYGFDKPAV</sequence>
<evidence type="ECO:0000256" key="1">
    <source>
        <dbReference type="SAM" id="MobiDB-lite"/>
    </source>
</evidence>
<feature type="region of interest" description="Disordered" evidence="1">
    <location>
        <begin position="1"/>
        <end position="40"/>
    </location>
</feature>
<keyword evidence="3" id="KW-1185">Reference proteome</keyword>
<comment type="caution">
    <text evidence="2">The sequence shown here is derived from an EMBL/GenBank/DDBJ whole genome shotgun (WGS) entry which is preliminary data.</text>
</comment>
<dbReference type="EMBL" id="LHXJ01000034">
    <property type="protein sequence ID" value="KXA90865.1"/>
    <property type="molecule type" value="Genomic_DNA"/>
</dbReference>
<gene>
    <name evidence="2" type="ORF">AKJ57_03380</name>
</gene>
<evidence type="ECO:0000313" key="2">
    <source>
        <dbReference type="EMBL" id="KXA90865.1"/>
    </source>
</evidence>
<reference evidence="2 3" key="1">
    <citation type="journal article" date="2016" name="Sci. Rep.">
        <title>Metabolic traits of an uncultured archaeal lineage -MSBL1- from brine pools of the Red Sea.</title>
        <authorList>
            <person name="Mwirichia R."/>
            <person name="Alam I."/>
            <person name="Rashid M."/>
            <person name="Vinu M."/>
            <person name="Ba-Alawi W."/>
            <person name="Anthony Kamau A."/>
            <person name="Kamanda Ngugi D."/>
            <person name="Goker M."/>
            <person name="Klenk H.P."/>
            <person name="Bajic V."/>
            <person name="Stingl U."/>
        </authorList>
    </citation>
    <scope>NUCLEOTIDE SEQUENCE [LARGE SCALE GENOMIC DNA]</scope>
    <source>
        <strain evidence="2">SCGC-AAA259A05</strain>
    </source>
</reference>
<dbReference type="Proteomes" id="UP000070163">
    <property type="component" value="Unassembled WGS sequence"/>
</dbReference>
<accession>A0A133U9J7</accession>
<proteinExistence type="predicted"/>
<dbReference type="AlphaFoldDB" id="A0A133U9J7"/>